<dbReference type="PANTHER" id="PTHR11360">
    <property type="entry name" value="MONOCARBOXYLATE TRANSPORTER"/>
    <property type="match status" value="1"/>
</dbReference>
<evidence type="ECO:0000313" key="6">
    <source>
        <dbReference type="EMBL" id="EXJ89010.1"/>
    </source>
</evidence>
<feature type="region of interest" description="Disordered" evidence="3">
    <location>
        <begin position="1"/>
        <end position="22"/>
    </location>
</feature>
<dbReference type="InterPro" id="IPR020846">
    <property type="entry name" value="MFS_dom"/>
</dbReference>
<comment type="caution">
    <text evidence="6">The sequence shown here is derived from an EMBL/GenBank/DDBJ whole genome shotgun (WGS) entry which is preliminary data.</text>
</comment>
<sequence>MATVYGRNSPPDSEEITSAPRPAEFFELDVPDDDDASALERVVPPENAQPAMKPVSKERQTGILLCAFFAVVITIGLNQAYGVFLNYYLADGSSPKDPFLPRSEVSSKAMLAFIGTLGYGLTWGGSIFVNPIMARSKDPRWITGAGAVLIGVSYVLASFCHKVWQLLLTQGLMFGVGTSLMYFPILAVAPEYFDAHRGSAMGFILSGAGVGGLVYAPVARVLLSKLGAAWTLRVFGLANLGMSIPIVLGTPPSRSLSKRPTLVDVRIAKRLTFILQALAAMSQAAGNLVPLTFLPEFSTRLGYTAAFGAALLAINNAVNTVSRIAMGFIADIAGRQNTLVLSVLGSAITVVAFWLSSAYADDMGLWIAFVVTYGIFAGGYNSLFPTTLIEVFGTQAYASVNGFIYFIRGLGAIWGSPVGGALVAGSTRPQAYVSLIWYDFALLMVTSVCVITVRGLDAVEKGQFKLKA</sequence>
<dbReference type="GO" id="GO:0022857">
    <property type="term" value="F:transmembrane transporter activity"/>
    <property type="evidence" value="ECO:0007669"/>
    <property type="project" value="InterPro"/>
</dbReference>
<feature type="transmembrane region" description="Helical" evidence="4">
    <location>
        <begin position="62"/>
        <end position="89"/>
    </location>
</feature>
<evidence type="ECO:0000256" key="1">
    <source>
        <dbReference type="ARBA" id="ARBA00004141"/>
    </source>
</evidence>
<dbReference type="GeneID" id="19166207"/>
<feature type="transmembrane region" description="Helical" evidence="4">
    <location>
        <begin position="339"/>
        <end position="359"/>
    </location>
</feature>
<name>W9YH74_9EURO</name>
<dbReference type="Pfam" id="PF07690">
    <property type="entry name" value="MFS_1"/>
    <property type="match status" value="1"/>
</dbReference>
<evidence type="ECO:0000256" key="2">
    <source>
        <dbReference type="ARBA" id="ARBA00006727"/>
    </source>
</evidence>
<accession>W9YH74</accession>
<reference evidence="6 7" key="1">
    <citation type="submission" date="2013-03" db="EMBL/GenBank/DDBJ databases">
        <title>The Genome Sequence of Capronia epimyces CBS 606.96.</title>
        <authorList>
            <consortium name="The Broad Institute Genomics Platform"/>
            <person name="Cuomo C."/>
            <person name="de Hoog S."/>
            <person name="Gorbushina A."/>
            <person name="Walker B."/>
            <person name="Young S.K."/>
            <person name="Zeng Q."/>
            <person name="Gargeya S."/>
            <person name="Fitzgerald M."/>
            <person name="Haas B."/>
            <person name="Abouelleil A."/>
            <person name="Allen A.W."/>
            <person name="Alvarado L."/>
            <person name="Arachchi H.M."/>
            <person name="Berlin A.M."/>
            <person name="Chapman S.B."/>
            <person name="Gainer-Dewar J."/>
            <person name="Goldberg J."/>
            <person name="Griggs A."/>
            <person name="Gujja S."/>
            <person name="Hansen M."/>
            <person name="Howarth C."/>
            <person name="Imamovic A."/>
            <person name="Ireland A."/>
            <person name="Larimer J."/>
            <person name="McCowan C."/>
            <person name="Murphy C."/>
            <person name="Pearson M."/>
            <person name="Poon T.W."/>
            <person name="Priest M."/>
            <person name="Roberts A."/>
            <person name="Saif S."/>
            <person name="Shea T."/>
            <person name="Sisk P."/>
            <person name="Sykes S."/>
            <person name="Wortman J."/>
            <person name="Nusbaum C."/>
            <person name="Birren B."/>
        </authorList>
    </citation>
    <scope>NUCLEOTIDE SEQUENCE [LARGE SCALE GENOMIC DNA]</scope>
    <source>
        <strain evidence="6 7">CBS 606.96</strain>
    </source>
</reference>
<dbReference type="RefSeq" id="XP_007730407.1">
    <property type="nucleotide sequence ID" value="XM_007732217.1"/>
</dbReference>
<comment type="similarity">
    <text evidence="2">Belongs to the major facilitator superfamily. Monocarboxylate porter (TC 2.A.1.13) family.</text>
</comment>
<keyword evidence="4" id="KW-0812">Transmembrane</keyword>
<dbReference type="InterPro" id="IPR050327">
    <property type="entry name" value="Proton-linked_MCT"/>
</dbReference>
<keyword evidence="4" id="KW-0472">Membrane</keyword>
<evidence type="ECO:0000259" key="5">
    <source>
        <dbReference type="PROSITE" id="PS50850"/>
    </source>
</evidence>
<dbReference type="InterPro" id="IPR036259">
    <property type="entry name" value="MFS_trans_sf"/>
</dbReference>
<dbReference type="PROSITE" id="PS50850">
    <property type="entry name" value="MFS"/>
    <property type="match status" value="1"/>
</dbReference>
<protein>
    <recommendedName>
        <fullName evidence="5">Major facilitator superfamily (MFS) profile domain-containing protein</fullName>
    </recommendedName>
</protein>
<feature type="transmembrane region" description="Helical" evidence="4">
    <location>
        <begin position="365"/>
        <end position="384"/>
    </location>
</feature>
<feature type="transmembrane region" description="Helical" evidence="4">
    <location>
        <begin position="271"/>
        <end position="289"/>
    </location>
</feature>
<dbReference type="AlphaFoldDB" id="W9YH74"/>
<feature type="transmembrane region" description="Helical" evidence="4">
    <location>
        <begin position="396"/>
        <end position="415"/>
    </location>
</feature>
<dbReference type="PANTHER" id="PTHR11360:SF284">
    <property type="entry name" value="EG:103B4.3 PROTEIN-RELATED"/>
    <property type="match status" value="1"/>
</dbReference>
<organism evidence="6 7">
    <name type="scientific">Capronia epimyces CBS 606.96</name>
    <dbReference type="NCBI Taxonomy" id="1182542"/>
    <lineage>
        <taxon>Eukaryota</taxon>
        <taxon>Fungi</taxon>
        <taxon>Dikarya</taxon>
        <taxon>Ascomycota</taxon>
        <taxon>Pezizomycotina</taxon>
        <taxon>Eurotiomycetes</taxon>
        <taxon>Chaetothyriomycetidae</taxon>
        <taxon>Chaetothyriales</taxon>
        <taxon>Herpotrichiellaceae</taxon>
        <taxon>Capronia</taxon>
    </lineage>
</organism>
<feature type="transmembrane region" description="Helical" evidence="4">
    <location>
        <begin position="163"/>
        <end position="188"/>
    </location>
</feature>
<keyword evidence="4" id="KW-1133">Transmembrane helix</keyword>
<proteinExistence type="inferred from homology"/>
<evidence type="ECO:0000256" key="3">
    <source>
        <dbReference type="SAM" id="MobiDB-lite"/>
    </source>
</evidence>
<dbReference type="Proteomes" id="UP000019478">
    <property type="component" value="Unassembled WGS sequence"/>
</dbReference>
<dbReference type="EMBL" id="AMGY01000002">
    <property type="protein sequence ID" value="EXJ89010.1"/>
    <property type="molecule type" value="Genomic_DNA"/>
</dbReference>
<dbReference type="OrthoDB" id="6499973at2759"/>
<feature type="transmembrane region" description="Helical" evidence="4">
    <location>
        <begin position="109"/>
        <end position="129"/>
    </location>
</feature>
<evidence type="ECO:0000313" key="7">
    <source>
        <dbReference type="Proteomes" id="UP000019478"/>
    </source>
</evidence>
<gene>
    <name evidence="6" type="ORF">A1O3_02074</name>
</gene>
<feature type="domain" description="Major facilitator superfamily (MFS) profile" evidence="5">
    <location>
        <begin position="272"/>
        <end position="468"/>
    </location>
</feature>
<dbReference type="Gene3D" id="1.20.1250.20">
    <property type="entry name" value="MFS general substrate transporter like domains"/>
    <property type="match status" value="2"/>
</dbReference>
<feature type="transmembrane region" description="Helical" evidence="4">
    <location>
        <begin position="200"/>
        <end position="218"/>
    </location>
</feature>
<keyword evidence="7" id="KW-1185">Reference proteome</keyword>
<feature type="transmembrane region" description="Helical" evidence="4">
    <location>
        <begin position="435"/>
        <end position="456"/>
    </location>
</feature>
<dbReference type="GO" id="GO:0016020">
    <property type="term" value="C:membrane"/>
    <property type="evidence" value="ECO:0007669"/>
    <property type="project" value="UniProtKB-SubCell"/>
</dbReference>
<dbReference type="SUPFAM" id="SSF103473">
    <property type="entry name" value="MFS general substrate transporter"/>
    <property type="match status" value="1"/>
</dbReference>
<feature type="transmembrane region" description="Helical" evidence="4">
    <location>
        <begin position="141"/>
        <end position="157"/>
    </location>
</feature>
<feature type="transmembrane region" description="Helical" evidence="4">
    <location>
        <begin position="230"/>
        <end position="250"/>
    </location>
</feature>
<feature type="transmembrane region" description="Helical" evidence="4">
    <location>
        <begin position="301"/>
        <end position="318"/>
    </location>
</feature>
<comment type="subcellular location">
    <subcellularLocation>
        <location evidence="1">Membrane</location>
        <topology evidence="1">Multi-pass membrane protein</topology>
    </subcellularLocation>
</comment>
<dbReference type="InterPro" id="IPR011701">
    <property type="entry name" value="MFS"/>
</dbReference>
<evidence type="ECO:0000256" key="4">
    <source>
        <dbReference type="SAM" id="Phobius"/>
    </source>
</evidence>
<dbReference type="HOGENOM" id="CLU_001265_1_2_1"/>
<dbReference type="eggNOG" id="KOG2504">
    <property type="taxonomic scope" value="Eukaryota"/>
</dbReference>